<evidence type="ECO:0000313" key="5">
    <source>
        <dbReference type="Proteomes" id="UP000007110"/>
    </source>
</evidence>
<keyword evidence="5" id="KW-1185">Reference proteome</keyword>
<dbReference type="CTD" id="387755"/>
<dbReference type="EnsemblMetazoa" id="XM_030988510">
    <property type="protein sequence ID" value="XP_030844370"/>
    <property type="gene ID" value="LOC755119"/>
</dbReference>
<dbReference type="InterPro" id="IPR038205">
    <property type="entry name" value="INSC_LBD_sf"/>
</dbReference>
<dbReference type="Proteomes" id="UP000007110">
    <property type="component" value="Unassembled WGS sequence"/>
</dbReference>
<feature type="domain" description="Protein inscuteable homologue C-terminal" evidence="3">
    <location>
        <begin position="106"/>
        <end position="539"/>
    </location>
</feature>
<dbReference type="Gene3D" id="6.20.200.10">
    <property type="entry name" value="Inscuteable LGN-binding domain"/>
    <property type="match status" value="1"/>
</dbReference>
<sequence>MITKGKVLKMEESPIGYRGLFPFRCDVDSVQQWLIDIRLMPEQECTTVMETKPIHNSPLNLENLAATVKESVYRLQSIKDGLFSDLSQIYINHKEGISSQFRPLILSLNIRIKAGLGECSKLCPELQNMEQKQQEIIDEMRNLIRSFDMCLDISDQSVKLFIQSLTTVAKAIKAYLEMVQGALVRKLVDMVQGAATELNVKFAVLTVHSLAQDGVWLRRLLIQEDTMRALLAICRITTFSIRSIPMTALEIVSILCTEVEGRAELEKVGGVGALSEILASPITLEAVKKEAASVLAEITSPDADIFHRMLCFIEHMEDLLRNLTVLCDQTSSPGVFLVATTAIANITFMDAMASDYLAEFQTAEVLIQGYLKGKAPSIYSKHQVITIIANISCSKSCREQIVSSGGMNILAELLQGVPSTSRPTSLSRKLSFDGNVSLGQMGEESAYEDIYQKAATALGRLCQDYETCKMAVDLKVVARLADLCKHARERNHRSDVLVACLAALRRIHSHIGSSPLKENDVEQLIQPRLMESFLHCSTTVRRETFV</sequence>
<dbReference type="GO" id="GO:0009786">
    <property type="term" value="P:regulation of asymmetric cell division"/>
    <property type="evidence" value="ECO:0000318"/>
    <property type="project" value="GO_Central"/>
</dbReference>
<dbReference type="AlphaFoldDB" id="A0A7M7P2T9"/>
<reference evidence="5" key="1">
    <citation type="submission" date="2015-02" db="EMBL/GenBank/DDBJ databases">
        <title>Genome sequencing for Strongylocentrotus purpuratus.</title>
        <authorList>
            <person name="Murali S."/>
            <person name="Liu Y."/>
            <person name="Vee V."/>
            <person name="English A."/>
            <person name="Wang M."/>
            <person name="Skinner E."/>
            <person name="Han Y."/>
            <person name="Muzny D.M."/>
            <person name="Worley K.C."/>
            <person name="Gibbs R.A."/>
        </authorList>
    </citation>
    <scope>NUCLEOTIDE SEQUENCE</scope>
</reference>
<protein>
    <submittedName>
        <fullName evidence="4">Uncharacterized protein</fullName>
    </submittedName>
</protein>
<evidence type="ECO:0000256" key="1">
    <source>
        <dbReference type="PROSITE-ProRule" id="PRU00259"/>
    </source>
</evidence>
<proteinExistence type="predicted"/>
<dbReference type="OrthoDB" id="5796379at2759"/>
<dbReference type="Pfam" id="PF16748">
    <property type="entry name" value="INSC_LBD"/>
    <property type="match status" value="1"/>
</dbReference>
<reference evidence="4" key="2">
    <citation type="submission" date="2021-01" db="UniProtKB">
        <authorList>
            <consortium name="EnsemblMetazoa"/>
        </authorList>
    </citation>
    <scope>IDENTIFICATION</scope>
</reference>
<dbReference type="OMA" id="SAITERC"/>
<name>A0A7M7P2T9_STRPU</name>
<dbReference type="InterPro" id="IPR000225">
    <property type="entry name" value="Armadillo"/>
</dbReference>
<dbReference type="InterPro" id="IPR011989">
    <property type="entry name" value="ARM-like"/>
</dbReference>
<dbReference type="SMART" id="SM00185">
    <property type="entry name" value="ARM"/>
    <property type="match status" value="3"/>
</dbReference>
<evidence type="ECO:0000259" key="2">
    <source>
        <dbReference type="Pfam" id="PF16748"/>
    </source>
</evidence>
<dbReference type="SUPFAM" id="SSF48371">
    <property type="entry name" value="ARM repeat"/>
    <property type="match status" value="1"/>
</dbReference>
<dbReference type="GO" id="GO:0008093">
    <property type="term" value="F:cytoskeletal anchor activity"/>
    <property type="evidence" value="ECO:0000318"/>
    <property type="project" value="GO_Central"/>
</dbReference>
<dbReference type="InParanoid" id="A0A7M7P2T9"/>
<dbReference type="PANTHER" id="PTHR21386:SF0">
    <property type="entry name" value="PROTEIN INSCUTEABLE HOMOLOG"/>
    <property type="match status" value="1"/>
</dbReference>
<organism evidence="4 5">
    <name type="scientific">Strongylocentrotus purpuratus</name>
    <name type="common">Purple sea urchin</name>
    <dbReference type="NCBI Taxonomy" id="7668"/>
    <lineage>
        <taxon>Eukaryota</taxon>
        <taxon>Metazoa</taxon>
        <taxon>Echinodermata</taxon>
        <taxon>Eleutherozoa</taxon>
        <taxon>Echinozoa</taxon>
        <taxon>Echinoidea</taxon>
        <taxon>Euechinoidea</taxon>
        <taxon>Echinacea</taxon>
        <taxon>Camarodonta</taxon>
        <taxon>Echinidea</taxon>
        <taxon>Strongylocentrotidae</taxon>
        <taxon>Strongylocentrotus</taxon>
    </lineage>
</organism>
<feature type="repeat" description="ARM" evidence="1">
    <location>
        <begin position="269"/>
        <end position="299"/>
    </location>
</feature>
<dbReference type="CDD" id="cd21966">
    <property type="entry name" value="INSC_LBD"/>
    <property type="match status" value="1"/>
</dbReference>
<dbReference type="PROSITE" id="PS50176">
    <property type="entry name" value="ARM_REPEAT"/>
    <property type="match status" value="1"/>
</dbReference>
<dbReference type="Pfam" id="PF19427">
    <property type="entry name" value="Insc_C"/>
    <property type="match status" value="1"/>
</dbReference>
<dbReference type="GO" id="GO:0008356">
    <property type="term" value="P:asymmetric cell division"/>
    <property type="evidence" value="ECO:0007669"/>
    <property type="project" value="InterPro"/>
</dbReference>
<dbReference type="InterPro" id="IPR016024">
    <property type="entry name" value="ARM-type_fold"/>
</dbReference>
<dbReference type="RefSeq" id="XP_030844370.1">
    <property type="nucleotide sequence ID" value="XM_030988510.1"/>
</dbReference>
<dbReference type="InterPro" id="IPR045789">
    <property type="entry name" value="Insc_C"/>
</dbReference>
<dbReference type="InterPro" id="IPR039921">
    <property type="entry name" value="Inscuteable"/>
</dbReference>
<dbReference type="InterPro" id="IPR031938">
    <property type="entry name" value="INSC_LBD"/>
</dbReference>
<evidence type="ECO:0000313" key="4">
    <source>
        <dbReference type="EnsemblMetazoa" id="XP_030844370"/>
    </source>
</evidence>
<dbReference type="GO" id="GO:0045176">
    <property type="term" value="P:apical protein localization"/>
    <property type="evidence" value="ECO:0000318"/>
    <property type="project" value="GO_Central"/>
</dbReference>
<feature type="domain" description="Protein inscuteable homologue LGN-binding" evidence="2">
    <location>
        <begin position="26"/>
        <end position="54"/>
    </location>
</feature>
<dbReference type="GeneID" id="755119"/>
<dbReference type="PANTHER" id="PTHR21386">
    <property type="entry name" value="INSCUTEABLE"/>
    <property type="match status" value="1"/>
</dbReference>
<evidence type="ECO:0000259" key="3">
    <source>
        <dbReference type="Pfam" id="PF19427"/>
    </source>
</evidence>
<dbReference type="GO" id="GO:0045179">
    <property type="term" value="C:apical cortex"/>
    <property type="evidence" value="ECO:0000318"/>
    <property type="project" value="GO_Central"/>
</dbReference>
<dbReference type="KEGG" id="spu:755119"/>
<dbReference type="Gene3D" id="1.25.10.10">
    <property type="entry name" value="Leucine-rich Repeat Variant"/>
    <property type="match status" value="2"/>
</dbReference>
<accession>A0A7M7P2T9</accession>